<dbReference type="SUPFAM" id="SSF51735">
    <property type="entry name" value="NAD(P)-binding Rossmann-fold domains"/>
    <property type="match status" value="1"/>
</dbReference>
<dbReference type="EMBL" id="BAABGT010000014">
    <property type="protein sequence ID" value="GAA4539096.1"/>
    <property type="molecule type" value="Genomic_DNA"/>
</dbReference>
<evidence type="ECO:0000313" key="3">
    <source>
        <dbReference type="Proteomes" id="UP001501598"/>
    </source>
</evidence>
<evidence type="ECO:0008006" key="4">
    <source>
        <dbReference type="Google" id="ProtNLM"/>
    </source>
</evidence>
<name>A0ABP8RIT5_9PSEU</name>
<dbReference type="Gene3D" id="3.40.50.720">
    <property type="entry name" value="NAD(P)-binding Rossmann-like Domain"/>
    <property type="match status" value="1"/>
</dbReference>
<gene>
    <name evidence="2" type="ORF">GCM10023175_09960</name>
</gene>
<dbReference type="PANTHER" id="PTHR43162">
    <property type="match status" value="1"/>
</dbReference>
<feature type="compositionally biased region" description="Gly residues" evidence="1">
    <location>
        <begin position="176"/>
        <end position="187"/>
    </location>
</feature>
<keyword evidence="3" id="KW-1185">Reference proteome</keyword>
<dbReference type="InterPro" id="IPR036291">
    <property type="entry name" value="NAD(P)-bd_dom_sf"/>
</dbReference>
<organism evidence="2 3">
    <name type="scientific">Pseudonocardia xishanensis</name>
    <dbReference type="NCBI Taxonomy" id="630995"/>
    <lineage>
        <taxon>Bacteria</taxon>
        <taxon>Bacillati</taxon>
        <taxon>Actinomycetota</taxon>
        <taxon>Actinomycetes</taxon>
        <taxon>Pseudonocardiales</taxon>
        <taxon>Pseudonocardiaceae</taxon>
        <taxon>Pseudonocardia</taxon>
    </lineage>
</organism>
<proteinExistence type="predicted"/>
<dbReference type="Proteomes" id="UP001501598">
    <property type="component" value="Unassembled WGS sequence"/>
</dbReference>
<comment type="caution">
    <text evidence="2">The sequence shown here is derived from an EMBL/GenBank/DDBJ whole genome shotgun (WGS) entry which is preliminary data.</text>
</comment>
<dbReference type="RefSeq" id="WP_345413159.1">
    <property type="nucleotide sequence ID" value="NZ_BAABGT010000014.1"/>
</dbReference>
<feature type="compositionally biased region" description="Low complexity" evidence="1">
    <location>
        <begin position="188"/>
        <end position="197"/>
    </location>
</feature>
<sequence>MITNTGGRLVAAGTAVRAVSLHRHGQRLAELDAEVLFLRPGLFLESFLHSLDAIRAGMHVDTIDPAVRLPMVATRDIGDIAAEALHARRETGVREVVGPEDLTVPEAVAHLGAGYTRIPDEALRGGLLEAGMPPDVADLHLEMNAAVDSGLVRAHRTGSRSTTSVAERAATVGLAGVAGGGAGGGPAGAEQAAGRSR</sequence>
<dbReference type="InterPro" id="IPR051604">
    <property type="entry name" value="Ergot_Alk_Oxidoreductase"/>
</dbReference>
<evidence type="ECO:0000313" key="2">
    <source>
        <dbReference type="EMBL" id="GAA4539096.1"/>
    </source>
</evidence>
<reference evidence="3" key="1">
    <citation type="journal article" date="2019" name="Int. J. Syst. Evol. Microbiol.">
        <title>The Global Catalogue of Microorganisms (GCM) 10K type strain sequencing project: providing services to taxonomists for standard genome sequencing and annotation.</title>
        <authorList>
            <consortium name="The Broad Institute Genomics Platform"/>
            <consortium name="The Broad Institute Genome Sequencing Center for Infectious Disease"/>
            <person name="Wu L."/>
            <person name="Ma J."/>
        </authorList>
    </citation>
    <scope>NUCLEOTIDE SEQUENCE [LARGE SCALE GENOMIC DNA]</scope>
    <source>
        <strain evidence="3">JCM 17906</strain>
    </source>
</reference>
<accession>A0ABP8RIT5</accession>
<protein>
    <recommendedName>
        <fullName evidence="4">NmrA-like family protein</fullName>
    </recommendedName>
</protein>
<dbReference type="Gene3D" id="3.90.25.10">
    <property type="entry name" value="UDP-galactose 4-epimerase, domain 1"/>
    <property type="match status" value="1"/>
</dbReference>
<feature type="region of interest" description="Disordered" evidence="1">
    <location>
        <begin position="176"/>
        <end position="197"/>
    </location>
</feature>
<dbReference type="PANTHER" id="PTHR43162:SF1">
    <property type="entry name" value="PRESTALK A DIFFERENTIATION PROTEIN A"/>
    <property type="match status" value="1"/>
</dbReference>
<evidence type="ECO:0000256" key="1">
    <source>
        <dbReference type="SAM" id="MobiDB-lite"/>
    </source>
</evidence>